<dbReference type="EMBL" id="CCSD01000111">
    <property type="protein sequence ID" value="CDZ92425.1"/>
    <property type="molecule type" value="Genomic_DNA"/>
</dbReference>
<proteinExistence type="predicted"/>
<dbReference type="CDD" id="cd00093">
    <property type="entry name" value="HTH_XRE"/>
    <property type="match status" value="1"/>
</dbReference>
<dbReference type="eggNOG" id="COG1396">
    <property type="taxonomic scope" value="Bacteria"/>
</dbReference>
<dbReference type="SMART" id="SM00530">
    <property type="entry name" value="HTH_XRE"/>
    <property type="match status" value="1"/>
</dbReference>
<name>A0A098BW18_9NOCA</name>
<organism evidence="2 3">
    <name type="scientific">Rhodococcus ruber</name>
    <dbReference type="NCBI Taxonomy" id="1830"/>
    <lineage>
        <taxon>Bacteria</taxon>
        <taxon>Bacillati</taxon>
        <taxon>Actinomycetota</taxon>
        <taxon>Actinomycetes</taxon>
        <taxon>Mycobacteriales</taxon>
        <taxon>Nocardiaceae</taxon>
        <taxon>Rhodococcus</taxon>
    </lineage>
</organism>
<dbReference type="PROSITE" id="PS50943">
    <property type="entry name" value="HTH_CROC1"/>
    <property type="match status" value="1"/>
</dbReference>
<evidence type="ECO:0000259" key="1">
    <source>
        <dbReference type="PROSITE" id="PS50943"/>
    </source>
</evidence>
<dbReference type="GeneID" id="83622760"/>
<dbReference type="Pfam" id="PF01381">
    <property type="entry name" value="HTH_3"/>
    <property type="match status" value="1"/>
</dbReference>
<gene>
    <name evidence="2" type="ORF">RHRU231_950075</name>
</gene>
<dbReference type="GO" id="GO:0003677">
    <property type="term" value="F:DNA binding"/>
    <property type="evidence" value="ECO:0007669"/>
    <property type="project" value="InterPro"/>
</dbReference>
<dbReference type="Gene3D" id="1.10.260.40">
    <property type="entry name" value="lambda repressor-like DNA-binding domains"/>
    <property type="match status" value="1"/>
</dbReference>
<dbReference type="OrthoDB" id="5194757at2"/>
<reference evidence="2 3" key="1">
    <citation type="journal article" date="2014" name="Genome Announc.">
        <title>Draft Genome Sequence of Propane- and Butane-Oxidizing Actinobacterium Rhodococcus ruber IEGM 231.</title>
        <authorList>
            <person name="Ivshina I.B."/>
            <person name="Kuyukina M.S."/>
            <person name="Krivoruchko A.V."/>
            <person name="Barbe V."/>
            <person name="Fischer C."/>
        </authorList>
    </citation>
    <scope>NUCLEOTIDE SEQUENCE [LARGE SCALE GENOMIC DNA]</scope>
</reference>
<dbReference type="InterPro" id="IPR001387">
    <property type="entry name" value="Cro/C1-type_HTH"/>
</dbReference>
<dbReference type="RefSeq" id="WP_006941585.1">
    <property type="nucleotide sequence ID" value="NZ_CP194414.1"/>
</dbReference>
<accession>A0A098BW18</accession>
<feature type="domain" description="HTH cro/C1-type" evidence="1">
    <location>
        <begin position="23"/>
        <end position="73"/>
    </location>
</feature>
<sequence>MATPRRRARTGRGGLGDHFVDRRHRLGLTQSELADLAGVSRSSVQSLESGRATVQLDLVVAIADALGCDLTLTTRGDRAG</sequence>
<evidence type="ECO:0000313" key="2">
    <source>
        <dbReference type="EMBL" id="CDZ92425.1"/>
    </source>
</evidence>
<dbReference type="AlphaFoldDB" id="A0A098BW18"/>
<dbReference type="InterPro" id="IPR010982">
    <property type="entry name" value="Lambda_DNA-bd_dom_sf"/>
</dbReference>
<dbReference type="SUPFAM" id="SSF47413">
    <property type="entry name" value="lambda repressor-like DNA-binding domains"/>
    <property type="match status" value="1"/>
</dbReference>
<protein>
    <submittedName>
        <fullName evidence="2">XRE family transcriptional regulator</fullName>
    </submittedName>
</protein>
<evidence type="ECO:0000313" key="3">
    <source>
        <dbReference type="Proteomes" id="UP000042997"/>
    </source>
</evidence>
<dbReference type="Proteomes" id="UP000042997">
    <property type="component" value="Unassembled WGS sequence"/>
</dbReference>